<dbReference type="GO" id="GO:0005524">
    <property type="term" value="F:ATP binding"/>
    <property type="evidence" value="ECO:0007669"/>
    <property type="project" value="UniProtKB-KW"/>
</dbReference>
<accession>A0ABD0YSQ1</accession>
<keyword evidence="1" id="KW-0547">Nucleotide-binding</keyword>
<dbReference type="InterPro" id="IPR050628">
    <property type="entry name" value="SNF2_RAD54_helicase_TF"/>
</dbReference>
<evidence type="ECO:0000256" key="1">
    <source>
        <dbReference type="ARBA" id="ARBA00022741"/>
    </source>
</evidence>
<dbReference type="PANTHER" id="PTHR45626:SF50">
    <property type="entry name" value="TRANSCRIPTION TERMINATION FACTOR 2"/>
    <property type="match status" value="1"/>
</dbReference>
<organism evidence="5 6">
    <name type="scientific">Ranatra chinensis</name>
    <dbReference type="NCBI Taxonomy" id="642074"/>
    <lineage>
        <taxon>Eukaryota</taxon>
        <taxon>Metazoa</taxon>
        <taxon>Ecdysozoa</taxon>
        <taxon>Arthropoda</taxon>
        <taxon>Hexapoda</taxon>
        <taxon>Insecta</taxon>
        <taxon>Pterygota</taxon>
        <taxon>Neoptera</taxon>
        <taxon>Paraneoptera</taxon>
        <taxon>Hemiptera</taxon>
        <taxon>Heteroptera</taxon>
        <taxon>Panheteroptera</taxon>
        <taxon>Nepomorpha</taxon>
        <taxon>Nepidae</taxon>
        <taxon>Ranatrinae</taxon>
        <taxon>Ranatra</taxon>
    </lineage>
</organism>
<reference evidence="5 6" key="1">
    <citation type="submission" date="2024-07" db="EMBL/GenBank/DDBJ databases">
        <title>Chromosome-level genome assembly of the water stick insect Ranatra chinensis (Heteroptera: Nepidae).</title>
        <authorList>
            <person name="Liu X."/>
        </authorList>
    </citation>
    <scope>NUCLEOTIDE SEQUENCE [LARGE SCALE GENOMIC DNA]</scope>
    <source>
        <strain evidence="5">Cailab_2021Rc</strain>
        <tissue evidence="5">Muscle</tissue>
    </source>
</reference>
<keyword evidence="6" id="KW-1185">Reference proteome</keyword>
<feature type="compositionally biased region" description="Polar residues" evidence="4">
    <location>
        <begin position="19"/>
        <end position="35"/>
    </location>
</feature>
<evidence type="ECO:0000313" key="6">
    <source>
        <dbReference type="Proteomes" id="UP001558652"/>
    </source>
</evidence>
<dbReference type="AlphaFoldDB" id="A0ABD0YSQ1"/>
<name>A0ABD0YSQ1_9HEMI</name>
<feature type="region of interest" description="Disordered" evidence="4">
    <location>
        <begin position="19"/>
        <end position="80"/>
    </location>
</feature>
<protein>
    <submittedName>
        <fullName evidence="5">Uncharacterized protein</fullName>
    </submittedName>
</protein>
<dbReference type="EMBL" id="JBFDAA010000004">
    <property type="protein sequence ID" value="KAL1138244.1"/>
    <property type="molecule type" value="Genomic_DNA"/>
</dbReference>
<feature type="compositionally biased region" description="Basic and acidic residues" evidence="4">
    <location>
        <begin position="97"/>
        <end position="106"/>
    </location>
</feature>
<sequence>MVLTIARASSCDIIGASIEQPTTQMSGRDTVFSSTSEEEEHSPILTVKHHKKEKRYNISSNDEQEGTESDSSLGDALPPDVSGILRLHTRVMAASTPKRDKPHTDLDGGGTTLEGEPSCSKMAGVSTILTASAREDDTRPPPMSPLSEAKEVSCSSVISASVEQGGARMAQRHPHITGRAIVLSDSEEEVGSSGLISASVEQGGAGLKTRTHMAHEPIALLDSDEEESKKETIKGTSSDSDVEIIDDSSYIQGPPGAKRKRKSKLRGDILALEWKRDQAMRRLSVLETAAKYVKIDDLPDRGETLNVTLNESRVEVEMISKELSNVGQMLVSVESGNDDDVENSSPKLAVWDALPKAGVALSDMGKRALETHHLQSVATVEALKSLQHSLESKPGEEEEASDPVGLKVPLMQHQRRALNWMLWREHQRPAGGILGEFGSLLLLNVIS</sequence>
<evidence type="ECO:0000256" key="3">
    <source>
        <dbReference type="ARBA" id="ARBA00022840"/>
    </source>
</evidence>
<comment type="caution">
    <text evidence="5">The sequence shown here is derived from an EMBL/GenBank/DDBJ whole genome shotgun (WGS) entry which is preliminary data.</text>
</comment>
<keyword evidence="3" id="KW-0067">ATP-binding</keyword>
<dbReference type="GO" id="GO:0016787">
    <property type="term" value="F:hydrolase activity"/>
    <property type="evidence" value="ECO:0007669"/>
    <property type="project" value="UniProtKB-KW"/>
</dbReference>
<dbReference type="PANTHER" id="PTHR45626">
    <property type="entry name" value="TRANSCRIPTION TERMINATION FACTOR 2-RELATED"/>
    <property type="match status" value="1"/>
</dbReference>
<evidence type="ECO:0000313" key="5">
    <source>
        <dbReference type="EMBL" id="KAL1138244.1"/>
    </source>
</evidence>
<feature type="region of interest" description="Disordered" evidence="4">
    <location>
        <begin position="92"/>
        <end position="151"/>
    </location>
</feature>
<keyword evidence="2" id="KW-0378">Hydrolase</keyword>
<evidence type="ECO:0000256" key="4">
    <source>
        <dbReference type="SAM" id="MobiDB-lite"/>
    </source>
</evidence>
<evidence type="ECO:0000256" key="2">
    <source>
        <dbReference type="ARBA" id="ARBA00022801"/>
    </source>
</evidence>
<proteinExistence type="predicted"/>
<dbReference type="Proteomes" id="UP001558652">
    <property type="component" value="Unassembled WGS sequence"/>
</dbReference>
<gene>
    <name evidence="5" type="ORF">AAG570_009933</name>
</gene>